<reference evidence="4" key="1">
    <citation type="journal article" date="2020" name="Nat. Genet.">
        <title>Genomic diversifications of five Gossypium allopolyploid species and their impact on cotton improvement.</title>
        <authorList>
            <person name="Chen Z.J."/>
            <person name="Sreedasyam A."/>
            <person name="Ando A."/>
            <person name="Song Q."/>
            <person name="De Santiago L.M."/>
            <person name="Hulse-Kemp A.M."/>
            <person name="Ding M."/>
            <person name="Ye W."/>
            <person name="Kirkbride R.C."/>
            <person name="Jenkins J."/>
            <person name="Plott C."/>
            <person name="Lovell J."/>
            <person name="Lin Y.M."/>
            <person name="Vaughn R."/>
            <person name="Liu B."/>
            <person name="Simpson S."/>
            <person name="Scheffler B.E."/>
            <person name="Wen L."/>
            <person name="Saski C.A."/>
            <person name="Grover C.E."/>
            <person name="Hu G."/>
            <person name="Conover J.L."/>
            <person name="Carlson J.W."/>
            <person name="Shu S."/>
            <person name="Boston L.B."/>
            <person name="Williams M."/>
            <person name="Peterson D.G."/>
            <person name="McGee K."/>
            <person name="Jones D.C."/>
            <person name="Wendel J.F."/>
            <person name="Stelly D.M."/>
            <person name="Grimwood J."/>
            <person name="Schmutz J."/>
        </authorList>
    </citation>
    <scope>NUCLEOTIDE SEQUENCE [LARGE SCALE GENOMIC DNA]</scope>
    <source>
        <strain evidence="4">cv. TM-1</strain>
    </source>
</reference>
<feature type="domain" description="PGG" evidence="3">
    <location>
        <begin position="273"/>
        <end position="392"/>
    </location>
</feature>
<dbReference type="InterPro" id="IPR036770">
    <property type="entry name" value="Ankyrin_rpt-contain_sf"/>
</dbReference>
<gene>
    <name evidence="5" type="primary">LOC107930716</name>
</gene>
<evidence type="ECO:0000259" key="3">
    <source>
        <dbReference type="Pfam" id="PF13962"/>
    </source>
</evidence>
<organism evidence="4 5">
    <name type="scientific">Gossypium hirsutum</name>
    <name type="common">Upland cotton</name>
    <name type="synonym">Gossypium mexicanum</name>
    <dbReference type="NCBI Taxonomy" id="3635"/>
    <lineage>
        <taxon>Eukaryota</taxon>
        <taxon>Viridiplantae</taxon>
        <taxon>Streptophyta</taxon>
        <taxon>Embryophyta</taxon>
        <taxon>Tracheophyta</taxon>
        <taxon>Spermatophyta</taxon>
        <taxon>Magnoliopsida</taxon>
        <taxon>eudicotyledons</taxon>
        <taxon>Gunneridae</taxon>
        <taxon>Pentapetalae</taxon>
        <taxon>rosids</taxon>
        <taxon>malvids</taxon>
        <taxon>Malvales</taxon>
        <taxon>Malvaceae</taxon>
        <taxon>Malvoideae</taxon>
        <taxon>Gossypium</taxon>
    </lineage>
</organism>
<dbReference type="PROSITE" id="PS50088">
    <property type="entry name" value="ANK_REPEAT"/>
    <property type="match status" value="2"/>
</dbReference>
<protein>
    <submittedName>
        <fullName evidence="5">Ankyrin repeat-containing protein BDA1</fullName>
    </submittedName>
</protein>
<keyword evidence="1" id="KW-0040">ANK repeat</keyword>
<evidence type="ECO:0000313" key="5">
    <source>
        <dbReference type="RefSeq" id="XP_016717912.2"/>
    </source>
</evidence>
<reference evidence="5" key="2">
    <citation type="submission" date="2025-08" db="UniProtKB">
        <authorList>
            <consortium name="RefSeq"/>
        </authorList>
    </citation>
    <scope>IDENTIFICATION</scope>
</reference>
<dbReference type="GeneID" id="107930716"/>
<sequence>MDNILERAARAGNISELYTLIERDGNVLKRFDEVEFVNTPLHIAVDEGCIEFAMEIMSLKPSFARKLNHQGLSPIHLAVEKGNQEMALRLIETDNDLVRVRGKNGVTPLHYICEVGTHDGLLDTFLKTCPDSIRDVTTANCTALHIATENNRLDALQVLTRTLRKKDYCWEVVNRKDKNGNTALHIAARNYQPEMVKVLLNCRANKHATNQHGLTALDVAQNRNSRESITVLRGCFIPRVSNFNHKLEKQIDKYVTKASLLIFHDMDNISGDDRSALLVILGLLLTATYQASLSPPGGVWQGDSSSNSVTTRIDERKLPGSIGTSVMGQSFFLIFYILTYVVFIVTFFLTLALLKPFPHGFRTALQVLLAFLAACFDQSISSIAPTFLTVIILRIFSTIIFILMVFMCISYRVSKLSVSIVGCWLLPSFSLSILGGERLVGVIQGFLLFLILHDEFWKGTILVICYSLFVRIDAIVGDGDGFSGGYSWTYPIVFIGYWLFLNFCQFCLKRCIQYYNN</sequence>
<dbReference type="Pfam" id="PF13857">
    <property type="entry name" value="Ank_5"/>
    <property type="match status" value="1"/>
</dbReference>
<dbReference type="KEGG" id="ghi:107930716"/>
<proteinExistence type="predicted"/>
<dbReference type="SMR" id="A0A1U8LTJ7"/>
<keyword evidence="2" id="KW-0472">Membrane</keyword>
<evidence type="ECO:0000256" key="2">
    <source>
        <dbReference type="SAM" id="Phobius"/>
    </source>
</evidence>
<dbReference type="SUPFAM" id="SSF48403">
    <property type="entry name" value="Ankyrin repeat"/>
    <property type="match status" value="1"/>
</dbReference>
<dbReference type="AlphaFoldDB" id="A0A1U8LTJ7"/>
<dbReference type="PANTHER" id="PTHR24128">
    <property type="entry name" value="HOMEOBOX PROTEIN WARIAI"/>
    <property type="match status" value="1"/>
</dbReference>
<dbReference type="PaxDb" id="3635-A0A1U8LTJ7"/>
<evidence type="ECO:0000313" key="4">
    <source>
        <dbReference type="Proteomes" id="UP000818029"/>
    </source>
</evidence>
<dbReference type="SMART" id="SM00248">
    <property type="entry name" value="ANK"/>
    <property type="match status" value="5"/>
</dbReference>
<feature type="transmembrane region" description="Helical" evidence="2">
    <location>
        <begin position="331"/>
        <end position="354"/>
    </location>
</feature>
<dbReference type="Pfam" id="PF12796">
    <property type="entry name" value="Ank_2"/>
    <property type="match status" value="1"/>
</dbReference>
<dbReference type="Proteomes" id="UP000818029">
    <property type="component" value="Chromosome D10"/>
</dbReference>
<dbReference type="RefSeq" id="XP_016717912.2">
    <property type="nucleotide sequence ID" value="XM_016862423.2"/>
</dbReference>
<keyword evidence="2" id="KW-1133">Transmembrane helix</keyword>
<dbReference type="STRING" id="3635.A0A1U8LTJ7"/>
<dbReference type="InterPro" id="IPR026961">
    <property type="entry name" value="PGG_dom"/>
</dbReference>
<evidence type="ECO:0000256" key="1">
    <source>
        <dbReference type="PROSITE-ProRule" id="PRU00023"/>
    </source>
</evidence>
<feature type="transmembrane region" description="Helical" evidence="2">
    <location>
        <begin position="488"/>
        <end position="508"/>
    </location>
</feature>
<dbReference type="PANTHER" id="PTHR24128:SF46">
    <property type="entry name" value="ALPHA-LATROTOXIN-LHE1A-LIKE ISOFORM X1"/>
    <property type="match status" value="1"/>
</dbReference>
<accession>A0A1U8LTJ7</accession>
<keyword evidence="4" id="KW-1185">Reference proteome</keyword>
<name>A0A1U8LTJ7_GOSHI</name>
<dbReference type="PROSITE" id="PS50297">
    <property type="entry name" value="ANK_REP_REGION"/>
    <property type="match status" value="2"/>
</dbReference>
<feature type="repeat" description="ANK" evidence="1">
    <location>
        <begin position="70"/>
        <end position="97"/>
    </location>
</feature>
<dbReference type="Gene3D" id="1.25.40.20">
    <property type="entry name" value="Ankyrin repeat-containing domain"/>
    <property type="match status" value="1"/>
</dbReference>
<keyword evidence="2" id="KW-0812">Transmembrane</keyword>
<dbReference type="InterPro" id="IPR002110">
    <property type="entry name" value="Ankyrin_rpt"/>
</dbReference>
<feature type="transmembrane region" description="Helical" evidence="2">
    <location>
        <begin position="388"/>
        <end position="413"/>
    </location>
</feature>
<dbReference type="Pfam" id="PF13962">
    <property type="entry name" value="PGG"/>
    <property type="match status" value="1"/>
</dbReference>
<feature type="repeat" description="ANK" evidence="1">
    <location>
        <begin position="179"/>
        <end position="211"/>
    </location>
</feature>